<dbReference type="GO" id="GO:0070973">
    <property type="term" value="P:protein localization to endoplasmic reticulum exit site"/>
    <property type="evidence" value="ECO:0000318"/>
    <property type="project" value="GO_Central"/>
</dbReference>
<proteinExistence type="inferred from homology"/>
<keyword evidence="1" id="KW-0813">Transport</keyword>
<dbReference type="PANTHER" id="PTHR12701">
    <property type="entry name" value="BCR-ASSOCIATED PROTEIN, BAP"/>
    <property type="match status" value="1"/>
</dbReference>
<keyword evidence="1" id="KW-0472">Membrane</keyword>
<keyword evidence="1" id="KW-0931">ER-Golgi transport</keyword>
<sequence>MEIVYTAMLTGTASEDLRKQLLSKTPKTISSLMTTTQIRIRIEDGMREFIMKNRGTSQKQYQDSYGGRADSNRFGGRDAKPRRWRRLWGVYLEICYVSKIRKSVGMISTLFSLVFAEMGVILTLLFRSPLRKLLIVGIDQLKRGRGPLVAKTVAATLLVVFSAVLYSVMEIRRRSMESGVMNSTDEVLMAQRLLEASLMGLTFFKSDKEFVILTKYQIISSRIGELCAPRTN</sequence>
<accession>B9SVA3</accession>
<feature type="transmembrane region" description="Helical" evidence="1">
    <location>
        <begin position="148"/>
        <end position="168"/>
    </location>
</feature>
<dbReference type="Proteomes" id="UP000008311">
    <property type="component" value="Unassembled WGS sequence"/>
</dbReference>
<dbReference type="AlphaFoldDB" id="B9SVA3"/>
<comment type="similarity">
    <text evidence="1">Belongs to the BCAP29/BCAP31 family.</text>
</comment>
<keyword evidence="1" id="KW-0812">Transmembrane</keyword>
<dbReference type="InterPro" id="IPR008417">
    <property type="entry name" value="BAP29/BAP31"/>
</dbReference>
<dbReference type="STRING" id="3988.B9SVA3"/>
<comment type="function">
    <text evidence="1">May play a role in anterograde transport of membrane proteins from the endoplasmic reticulum to the Golgi.</text>
</comment>
<dbReference type="GO" id="GO:0006888">
    <property type="term" value="P:endoplasmic reticulum to Golgi vesicle-mediated transport"/>
    <property type="evidence" value="ECO:0000318"/>
    <property type="project" value="GO_Central"/>
</dbReference>
<comment type="caution">
    <text evidence="1">Lacks conserved residue(s) required for the propagation of feature annotation.</text>
</comment>
<dbReference type="GO" id="GO:0005789">
    <property type="term" value="C:endoplasmic reticulum membrane"/>
    <property type="evidence" value="ECO:0000318"/>
    <property type="project" value="GO_Central"/>
</dbReference>
<feature type="transmembrane region" description="Helical" evidence="1">
    <location>
        <begin position="107"/>
        <end position="128"/>
    </location>
</feature>
<comment type="subcellular location">
    <subcellularLocation>
        <location evidence="1">Endoplasmic reticulum membrane</location>
        <topology evidence="1">Multi-pass membrane protein</topology>
    </subcellularLocation>
</comment>
<gene>
    <name evidence="3" type="ORF">RCOM_1303620</name>
</gene>
<keyword evidence="1" id="KW-0653">Protein transport</keyword>
<evidence type="ECO:0000256" key="1">
    <source>
        <dbReference type="RuleBase" id="RU367026"/>
    </source>
</evidence>
<dbReference type="EMBL" id="EQ974163">
    <property type="protein sequence ID" value="EEF32476.1"/>
    <property type="molecule type" value="Genomic_DNA"/>
</dbReference>
<dbReference type="eggNOG" id="KOG1962">
    <property type="taxonomic scope" value="Eukaryota"/>
</dbReference>
<evidence type="ECO:0000313" key="3">
    <source>
        <dbReference type="EMBL" id="EEF32476.1"/>
    </source>
</evidence>
<keyword evidence="1" id="KW-0256">Endoplasmic reticulum</keyword>
<keyword evidence="1" id="KW-1133">Transmembrane helix</keyword>
<dbReference type="PANTHER" id="PTHR12701:SF65">
    <property type="entry name" value="ENDOPLASMIC RETICULUM TRANSMEMBRANE PROTEIN"/>
    <property type="match status" value="1"/>
</dbReference>
<reference evidence="4" key="1">
    <citation type="journal article" date="2010" name="Nat. Biotechnol.">
        <title>Draft genome sequence of the oilseed species Ricinus communis.</title>
        <authorList>
            <person name="Chan A.P."/>
            <person name="Crabtree J."/>
            <person name="Zhao Q."/>
            <person name="Lorenzi H."/>
            <person name="Orvis J."/>
            <person name="Puiu D."/>
            <person name="Melake-Berhan A."/>
            <person name="Jones K.M."/>
            <person name="Redman J."/>
            <person name="Chen G."/>
            <person name="Cahoon E.B."/>
            <person name="Gedil M."/>
            <person name="Stanke M."/>
            <person name="Haas B.J."/>
            <person name="Wortman J.R."/>
            <person name="Fraser-Liggett C.M."/>
            <person name="Ravel J."/>
            <person name="Rabinowicz P.D."/>
        </authorList>
    </citation>
    <scope>NUCLEOTIDE SEQUENCE [LARGE SCALE GENOMIC DNA]</scope>
    <source>
        <strain evidence="4">cv. Hale</strain>
    </source>
</reference>
<dbReference type="GO" id="GO:0006886">
    <property type="term" value="P:intracellular protein transport"/>
    <property type="evidence" value="ECO:0007669"/>
    <property type="project" value="UniProtKB-UniRule"/>
</dbReference>
<feature type="region of interest" description="Disordered" evidence="2">
    <location>
        <begin position="56"/>
        <end position="78"/>
    </location>
</feature>
<dbReference type="InParanoid" id="B9SVA3"/>
<name>B9SVA3_RICCO</name>
<evidence type="ECO:0000313" key="4">
    <source>
        <dbReference type="Proteomes" id="UP000008311"/>
    </source>
</evidence>
<evidence type="ECO:0000256" key="2">
    <source>
        <dbReference type="SAM" id="MobiDB-lite"/>
    </source>
</evidence>
<organism evidence="3 4">
    <name type="scientific">Ricinus communis</name>
    <name type="common">Castor bean</name>
    <dbReference type="NCBI Taxonomy" id="3988"/>
    <lineage>
        <taxon>Eukaryota</taxon>
        <taxon>Viridiplantae</taxon>
        <taxon>Streptophyta</taxon>
        <taxon>Embryophyta</taxon>
        <taxon>Tracheophyta</taxon>
        <taxon>Spermatophyta</taxon>
        <taxon>Magnoliopsida</taxon>
        <taxon>eudicotyledons</taxon>
        <taxon>Gunneridae</taxon>
        <taxon>Pentapetalae</taxon>
        <taxon>rosids</taxon>
        <taxon>fabids</taxon>
        <taxon>Malpighiales</taxon>
        <taxon>Euphorbiaceae</taxon>
        <taxon>Acalyphoideae</taxon>
        <taxon>Acalypheae</taxon>
        <taxon>Ricinus</taxon>
    </lineage>
</organism>
<keyword evidence="4" id="KW-1185">Reference proteome</keyword>
<protein>
    <recommendedName>
        <fullName evidence="1">Endoplasmic reticulum transmembrane protein</fullName>
    </recommendedName>
</protein>